<feature type="compositionally biased region" description="Low complexity" evidence="5">
    <location>
        <begin position="340"/>
        <end position="355"/>
    </location>
</feature>
<feature type="domain" description="RRM" evidence="6">
    <location>
        <begin position="209"/>
        <end position="282"/>
    </location>
</feature>
<dbReference type="EMBL" id="CACTIH010005501">
    <property type="protein sequence ID" value="CAA2995450.1"/>
    <property type="molecule type" value="Genomic_DNA"/>
</dbReference>
<dbReference type="Pfam" id="PF00076">
    <property type="entry name" value="RRM_1"/>
    <property type="match status" value="1"/>
</dbReference>
<dbReference type="OrthoDB" id="417481at2759"/>
<dbReference type="PANTHER" id="PTHR23189">
    <property type="entry name" value="RNA RECOGNITION MOTIF-CONTAINING"/>
    <property type="match status" value="1"/>
</dbReference>
<dbReference type="Gramene" id="OE9A027766T2">
    <property type="protein sequence ID" value="OE9A027766C2"/>
    <property type="gene ID" value="OE9A027766"/>
</dbReference>
<evidence type="ECO:0000256" key="1">
    <source>
        <dbReference type="ARBA" id="ARBA00022737"/>
    </source>
</evidence>
<protein>
    <submittedName>
        <fullName evidence="7">Terminal ear1-like</fullName>
    </submittedName>
</protein>
<keyword evidence="2 4" id="KW-0694">RNA-binding</keyword>
<dbReference type="PROSITE" id="PS50102">
    <property type="entry name" value="RRM"/>
    <property type="match status" value="2"/>
</dbReference>
<sequence length="665" mass="73586">MDERGLHRFQGHLDPKAQEFFPTTTLPLLPLQIYYPYPSPPCPPHMGYPNPQLANPQLANPPPPPVYNTQLFPVPLPPSSSTPTRTLILTMVPTDVSESTVRRELEVFGDVRAVEMERLMEGVVTVHFYDLRDAQAALLAIRDQHMQQQCRLGRHYEALLQAQNNSNPLMPVLLLPLPPPACGLIFGHVVWAQFTSPVTSALPDGTNQGTIVIFNLDPQVSPTNLKEIFEAFGPVKELRETPNKKNQRFVEFYDVRNAAKAVAEMDGKEIYGKQIVIEFSRPGGRLPHLSQINQFNSRRNYWSRIPPPHPPPRQQHRISGRLLTNVPPRSYNSRTELSKKSSFFGGDSKSSSSGSRRQSLASLYISGGGYEEFSNSCAKKLKKKNSKKNKNETKTGGGNGGIGGGADSKTESGRWKSGGNGGGGGAKHGRDYDSRFLINEDAILESNCRDSRTTIMIKNIPNKYSQKLLLNMLDNHCIHCNEQIADGDDQPLSAYDFVYLPIDFINKCNVGYGFVNMTSPEATMRLYKAFHNQSWEAFNSRKICEVTYGRLQGIEALKEHFKNSKFPGVAEYMPVLFSPPRDGIRLTEPMSLVTGGSSISIGSPLPLLLSSSPAANSEESELSHEHNIEFIEGNVEVNGSVSHDYEVAHHRSNPSNGGESGGLGC</sequence>
<dbReference type="InterPro" id="IPR007201">
    <property type="entry name" value="Mei2-like_Rrm_C"/>
</dbReference>
<name>A0A8S0SSS1_OLEEU</name>
<dbReference type="Pfam" id="PF04059">
    <property type="entry name" value="RRM_2"/>
    <property type="match status" value="1"/>
</dbReference>
<evidence type="ECO:0000256" key="3">
    <source>
        <dbReference type="ARBA" id="ARBA00023254"/>
    </source>
</evidence>
<keyword evidence="1" id="KW-0677">Repeat</keyword>
<dbReference type="FunFam" id="3.30.70.330:FF:001402">
    <property type="entry name" value="Terminal EAR1-like 1"/>
    <property type="match status" value="1"/>
</dbReference>
<feature type="region of interest" description="Disordered" evidence="5">
    <location>
        <begin position="300"/>
        <end position="358"/>
    </location>
</feature>
<keyword evidence="3" id="KW-0469">Meiosis</keyword>
<dbReference type="GO" id="GO:0051321">
    <property type="term" value="P:meiotic cell cycle"/>
    <property type="evidence" value="ECO:0007669"/>
    <property type="project" value="UniProtKB-KW"/>
</dbReference>
<evidence type="ECO:0000256" key="2">
    <source>
        <dbReference type="ARBA" id="ARBA00022884"/>
    </source>
</evidence>
<dbReference type="GO" id="GO:0003723">
    <property type="term" value="F:RNA binding"/>
    <property type="evidence" value="ECO:0007669"/>
    <property type="project" value="UniProtKB-UniRule"/>
</dbReference>
<accession>A0A8S0SSS1</accession>
<evidence type="ECO:0000256" key="5">
    <source>
        <dbReference type="SAM" id="MobiDB-lite"/>
    </source>
</evidence>
<gene>
    <name evidence="7" type="ORF">OLEA9_A027766</name>
</gene>
<dbReference type="InterPro" id="IPR000504">
    <property type="entry name" value="RRM_dom"/>
</dbReference>
<dbReference type="InterPro" id="IPR012677">
    <property type="entry name" value="Nucleotide-bd_a/b_plait_sf"/>
</dbReference>
<organism evidence="7 8">
    <name type="scientific">Olea europaea subsp. europaea</name>
    <dbReference type="NCBI Taxonomy" id="158383"/>
    <lineage>
        <taxon>Eukaryota</taxon>
        <taxon>Viridiplantae</taxon>
        <taxon>Streptophyta</taxon>
        <taxon>Embryophyta</taxon>
        <taxon>Tracheophyta</taxon>
        <taxon>Spermatophyta</taxon>
        <taxon>Magnoliopsida</taxon>
        <taxon>eudicotyledons</taxon>
        <taxon>Gunneridae</taxon>
        <taxon>Pentapetalae</taxon>
        <taxon>asterids</taxon>
        <taxon>lamiids</taxon>
        <taxon>Lamiales</taxon>
        <taxon>Oleaceae</taxon>
        <taxon>Oleeae</taxon>
        <taxon>Olea</taxon>
    </lineage>
</organism>
<feature type="compositionally biased region" description="Gly residues" evidence="5">
    <location>
        <begin position="395"/>
        <end position="406"/>
    </location>
</feature>
<dbReference type="FunFam" id="3.30.70.330:FF:000101">
    <property type="entry name" value="Protein MEI2-like 1"/>
    <property type="match status" value="1"/>
</dbReference>
<evidence type="ECO:0000259" key="6">
    <source>
        <dbReference type="PROSITE" id="PS50102"/>
    </source>
</evidence>
<reference evidence="7 8" key="1">
    <citation type="submission" date="2019-12" db="EMBL/GenBank/DDBJ databases">
        <authorList>
            <person name="Alioto T."/>
            <person name="Alioto T."/>
            <person name="Gomez Garrido J."/>
        </authorList>
    </citation>
    <scope>NUCLEOTIDE SEQUENCE [LARGE SCALE GENOMIC DNA]</scope>
</reference>
<dbReference type="InterPro" id="IPR035979">
    <property type="entry name" value="RBD_domain_sf"/>
</dbReference>
<proteinExistence type="predicted"/>
<dbReference type="Gene3D" id="3.30.70.330">
    <property type="match status" value="2"/>
</dbReference>
<comment type="caution">
    <text evidence="7">The sequence shown here is derived from an EMBL/GenBank/DDBJ whole genome shotgun (WGS) entry which is preliminary data.</text>
</comment>
<evidence type="ECO:0000313" key="8">
    <source>
        <dbReference type="Proteomes" id="UP000594638"/>
    </source>
</evidence>
<dbReference type="CDD" id="cd12530">
    <property type="entry name" value="RRM3_EAR1_like"/>
    <property type="match status" value="1"/>
</dbReference>
<keyword evidence="8" id="KW-1185">Reference proteome</keyword>
<evidence type="ECO:0000313" key="7">
    <source>
        <dbReference type="EMBL" id="CAA2995450.1"/>
    </source>
</evidence>
<dbReference type="SUPFAM" id="SSF54928">
    <property type="entry name" value="RNA-binding domain, RBD"/>
    <property type="match status" value="3"/>
</dbReference>
<evidence type="ECO:0000256" key="4">
    <source>
        <dbReference type="PROSITE-ProRule" id="PRU00176"/>
    </source>
</evidence>
<dbReference type="SMART" id="SM00360">
    <property type="entry name" value="RRM"/>
    <property type="match status" value="2"/>
</dbReference>
<dbReference type="AlphaFoldDB" id="A0A8S0SSS1"/>
<dbReference type="Proteomes" id="UP000594638">
    <property type="component" value="Unassembled WGS sequence"/>
</dbReference>
<feature type="region of interest" description="Disordered" evidence="5">
    <location>
        <begin position="380"/>
        <end position="427"/>
    </location>
</feature>
<dbReference type="InterPro" id="IPR034458">
    <property type="entry name" value="EAR1-like_RRM3"/>
</dbReference>
<feature type="domain" description="RRM" evidence="6">
    <location>
        <begin position="85"/>
        <end position="163"/>
    </location>
</feature>
<feature type="compositionally biased region" description="Gly residues" evidence="5">
    <location>
        <begin position="416"/>
        <end position="426"/>
    </location>
</feature>